<gene>
    <name evidence="11" type="ORF">E3T61_01070</name>
</gene>
<feature type="transmembrane region" description="Helical" evidence="8">
    <location>
        <begin position="313"/>
        <end position="336"/>
    </location>
</feature>
<keyword evidence="2" id="KW-1003">Cell membrane</keyword>
<feature type="transmembrane region" description="Helical" evidence="8">
    <location>
        <begin position="356"/>
        <end position="374"/>
    </location>
</feature>
<keyword evidence="12" id="KW-1185">Reference proteome</keyword>
<evidence type="ECO:0000259" key="9">
    <source>
        <dbReference type="Pfam" id="PF06738"/>
    </source>
</evidence>
<feature type="transmembrane region" description="Helical" evidence="8">
    <location>
        <begin position="432"/>
        <end position="450"/>
    </location>
</feature>
<dbReference type="InterPro" id="IPR050539">
    <property type="entry name" value="ThrE_Dicarb/AminoAcid_Exp"/>
</dbReference>
<evidence type="ECO:0000256" key="7">
    <source>
        <dbReference type="SAM" id="MobiDB-lite"/>
    </source>
</evidence>
<evidence type="ECO:0000256" key="5">
    <source>
        <dbReference type="ARBA" id="ARBA00023136"/>
    </source>
</evidence>
<accession>A0A4V3IY26</accession>
<comment type="subcellular location">
    <subcellularLocation>
        <location evidence="1">Cell membrane</location>
        <topology evidence="1">Multi-pass membrane protein</topology>
    </subcellularLocation>
</comment>
<feature type="transmembrane region" description="Helical" evidence="8">
    <location>
        <begin position="280"/>
        <end position="301"/>
    </location>
</feature>
<feature type="compositionally biased region" description="Low complexity" evidence="7">
    <location>
        <begin position="1"/>
        <end position="27"/>
    </location>
</feature>
<feature type="transmembrane region" description="Helical" evidence="8">
    <location>
        <begin position="209"/>
        <end position="242"/>
    </location>
</feature>
<evidence type="ECO:0000313" key="11">
    <source>
        <dbReference type="EMBL" id="TFD95254.1"/>
    </source>
</evidence>
<dbReference type="InterPro" id="IPR010619">
    <property type="entry name" value="ThrE-like_N"/>
</dbReference>
<evidence type="ECO:0000256" key="1">
    <source>
        <dbReference type="ARBA" id="ARBA00004651"/>
    </source>
</evidence>
<keyword evidence="3 8" id="KW-0812">Transmembrane</keyword>
<dbReference type="Proteomes" id="UP000298468">
    <property type="component" value="Unassembled WGS sequence"/>
</dbReference>
<dbReference type="GO" id="GO:0015744">
    <property type="term" value="P:succinate transport"/>
    <property type="evidence" value="ECO:0007669"/>
    <property type="project" value="TreeGrafter"/>
</dbReference>
<sequence>MPQTHPSTTTPPVTVPTATAPINTTPVSAATAPIPKQPYRAPHPTTPRPVTTSIPILRADASGIAAVRAYEDAPSTSTTAIPVIDIAAYTRSVLDLTMRLAEVIFSSGAGAEDASAAMLALTRAYGLRGTEANITHTIITLTHEDQSTHESISRSRDVKYRTLNYAKLTATSELIADLIEEPTDVAEARKRLATIVSSKPQVTLLYRRVGWSLVGAGAAALIGGGPIVILAAFVAGFVIDFLTTALDRRRVPLFYQTVVGGAIGPLFAAIVPLIDPSASPSLVVVATIIMLLAGVTTFGAVHDTLSGFYLTGTARLIEALLITGGLVAGVAGSSLVLSKFGLDLRINADVTPTVGIVAIQLTAAVVIVVGFGLATQVPWRAFWVLCLLGAVAEMIYLGATNTGFGLVWSSGAAAMGAGLLAAVGARIVRTPPLVLIVCALVPLVPGLALFRGLLQMSDGDINGLLNMLTAGAIAVALAASAILAQLIVQYVWGPGRSLQRRFVGPLMALPVRLSRSTKPGARI</sequence>
<feature type="domain" description="Threonine/Serine exporter ThrE" evidence="10">
    <location>
        <begin position="361"/>
        <end position="487"/>
    </location>
</feature>
<feature type="transmembrane region" description="Helical" evidence="8">
    <location>
        <begin position="405"/>
        <end position="425"/>
    </location>
</feature>
<dbReference type="Pfam" id="PF12821">
    <property type="entry name" value="ThrE_2"/>
    <property type="match status" value="1"/>
</dbReference>
<protein>
    <submittedName>
        <fullName evidence="11">Threonine/serine exporter family protein</fullName>
    </submittedName>
</protein>
<reference evidence="11 12" key="1">
    <citation type="submission" date="2019-03" db="EMBL/GenBank/DDBJ databases">
        <title>Genomics of glacier-inhabiting Cryobacterium strains.</title>
        <authorList>
            <person name="Liu Q."/>
            <person name="Xin Y.-H."/>
        </authorList>
    </citation>
    <scope>NUCLEOTIDE SEQUENCE [LARGE SCALE GENOMIC DNA]</scope>
    <source>
        <strain evidence="11 12">Sr59</strain>
    </source>
</reference>
<comment type="caution">
    <text evidence="11">The sequence shown here is derived from an EMBL/GenBank/DDBJ whole genome shotgun (WGS) entry which is preliminary data.</text>
</comment>
<dbReference type="GO" id="GO:0022857">
    <property type="term" value="F:transmembrane transporter activity"/>
    <property type="evidence" value="ECO:0007669"/>
    <property type="project" value="InterPro"/>
</dbReference>
<evidence type="ECO:0000313" key="12">
    <source>
        <dbReference type="Proteomes" id="UP000298468"/>
    </source>
</evidence>
<dbReference type="InterPro" id="IPR024528">
    <property type="entry name" value="ThrE_2"/>
</dbReference>
<comment type="similarity">
    <text evidence="6">Belongs to the ThrE exporter (TC 2.A.79) family.</text>
</comment>
<dbReference type="PANTHER" id="PTHR34390">
    <property type="entry name" value="UPF0442 PROTEIN YJJB-RELATED"/>
    <property type="match status" value="1"/>
</dbReference>
<feature type="region of interest" description="Disordered" evidence="7">
    <location>
        <begin position="1"/>
        <end position="51"/>
    </location>
</feature>
<keyword evidence="4 8" id="KW-1133">Transmembrane helix</keyword>
<evidence type="ECO:0000256" key="2">
    <source>
        <dbReference type="ARBA" id="ARBA00022475"/>
    </source>
</evidence>
<dbReference type="GO" id="GO:0005886">
    <property type="term" value="C:plasma membrane"/>
    <property type="evidence" value="ECO:0007669"/>
    <property type="project" value="UniProtKB-SubCell"/>
</dbReference>
<feature type="transmembrane region" description="Helical" evidence="8">
    <location>
        <begin position="254"/>
        <end position="274"/>
    </location>
</feature>
<evidence type="ECO:0000256" key="6">
    <source>
        <dbReference type="ARBA" id="ARBA00034125"/>
    </source>
</evidence>
<evidence type="ECO:0000256" key="3">
    <source>
        <dbReference type="ARBA" id="ARBA00022692"/>
    </source>
</evidence>
<feature type="transmembrane region" description="Helical" evidence="8">
    <location>
        <begin position="381"/>
        <end position="399"/>
    </location>
</feature>
<evidence type="ECO:0000259" key="10">
    <source>
        <dbReference type="Pfam" id="PF12821"/>
    </source>
</evidence>
<evidence type="ECO:0000256" key="4">
    <source>
        <dbReference type="ARBA" id="ARBA00022989"/>
    </source>
</evidence>
<feature type="domain" description="Threonine/serine exporter-like N-terminal" evidence="9">
    <location>
        <begin position="95"/>
        <end position="332"/>
    </location>
</feature>
<evidence type="ECO:0000256" key="8">
    <source>
        <dbReference type="SAM" id="Phobius"/>
    </source>
</evidence>
<dbReference type="EMBL" id="SOHM01000002">
    <property type="protein sequence ID" value="TFD95254.1"/>
    <property type="molecule type" value="Genomic_DNA"/>
</dbReference>
<name>A0A4V3IY26_9MICO</name>
<feature type="transmembrane region" description="Helical" evidence="8">
    <location>
        <begin position="470"/>
        <end position="492"/>
    </location>
</feature>
<proteinExistence type="inferred from homology"/>
<dbReference type="RefSeq" id="WP_134639067.1">
    <property type="nucleotide sequence ID" value="NZ_SOHM01000002.1"/>
</dbReference>
<dbReference type="OrthoDB" id="9763957at2"/>
<organism evidence="11 12">
    <name type="scientific">Cryobacterium lactosi</name>
    <dbReference type="NCBI Taxonomy" id="1259202"/>
    <lineage>
        <taxon>Bacteria</taxon>
        <taxon>Bacillati</taxon>
        <taxon>Actinomycetota</taxon>
        <taxon>Actinomycetes</taxon>
        <taxon>Micrococcales</taxon>
        <taxon>Microbacteriaceae</taxon>
        <taxon>Cryobacterium</taxon>
    </lineage>
</organism>
<dbReference type="Pfam" id="PF06738">
    <property type="entry name" value="ThrE"/>
    <property type="match status" value="1"/>
</dbReference>
<keyword evidence="5 8" id="KW-0472">Membrane</keyword>
<dbReference type="AlphaFoldDB" id="A0A4V3IY26"/>